<evidence type="ECO:0000313" key="10">
    <source>
        <dbReference type="RefSeq" id="XP_012371118.1"/>
    </source>
</evidence>
<keyword evidence="4" id="KW-0646">Protease inhibitor</keyword>
<dbReference type="CDD" id="cd00042">
    <property type="entry name" value="CY"/>
    <property type="match status" value="1"/>
</dbReference>
<dbReference type="PANTHER" id="PTHR46945:SF3">
    <property type="entry name" value="CYSTATIN E2"/>
    <property type="match status" value="1"/>
</dbReference>
<dbReference type="AlphaFoldDB" id="A0A6P3VBK6"/>
<evidence type="ECO:0000256" key="2">
    <source>
        <dbReference type="ARBA" id="ARBA00009403"/>
    </source>
</evidence>
<proteinExistence type="inferred from homology"/>
<protein>
    <submittedName>
        <fullName evidence="10">Cystatin-9-like</fullName>
    </submittedName>
</protein>
<dbReference type="InterPro" id="IPR000010">
    <property type="entry name" value="Cystatin_dom"/>
</dbReference>
<dbReference type="InParanoid" id="A0A6P3VBK6"/>
<dbReference type="InterPro" id="IPR043250">
    <property type="entry name" value="CST9-like"/>
</dbReference>
<comment type="similarity">
    <text evidence="2">Belongs to the cystatin family.</text>
</comment>
<dbReference type="GeneID" id="105742782"/>
<keyword evidence="5" id="KW-0789">Thiol protease inhibitor</keyword>
<dbReference type="Pfam" id="PF00031">
    <property type="entry name" value="Cystatin"/>
    <property type="match status" value="1"/>
</dbReference>
<dbReference type="PANTHER" id="PTHR46945">
    <property type="entry name" value="CYSTATIN-9-LIKE"/>
    <property type="match status" value="1"/>
</dbReference>
<dbReference type="RefSeq" id="XP_012371118.1">
    <property type="nucleotide sequence ID" value="XM_012515664.1"/>
</dbReference>
<dbReference type="SUPFAM" id="SSF54403">
    <property type="entry name" value="Cystatin/monellin"/>
    <property type="match status" value="1"/>
</dbReference>
<evidence type="ECO:0000256" key="1">
    <source>
        <dbReference type="ARBA" id="ARBA00004613"/>
    </source>
</evidence>
<dbReference type="Proteomes" id="UP000515203">
    <property type="component" value="Unplaced"/>
</dbReference>
<dbReference type="GO" id="GO:0019730">
    <property type="term" value="P:antimicrobial humoral response"/>
    <property type="evidence" value="ECO:0007669"/>
    <property type="project" value="TreeGrafter"/>
</dbReference>
<evidence type="ECO:0000256" key="5">
    <source>
        <dbReference type="ARBA" id="ARBA00022704"/>
    </source>
</evidence>
<keyword evidence="3" id="KW-0964">Secreted</keyword>
<dbReference type="OrthoDB" id="9626110at2759"/>
<feature type="domain" description="Cystatin" evidence="8">
    <location>
        <begin position="43"/>
        <end position="126"/>
    </location>
</feature>
<feature type="signal peptide" evidence="7">
    <location>
        <begin position="1"/>
        <end position="28"/>
    </location>
</feature>
<keyword evidence="6 7" id="KW-0732">Signal</keyword>
<dbReference type="GO" id="GO:0004869">
    <property type="term" value="F:cysteine-type endopeptidase inhibitor activity"/>
    <property type="evidence" value="ECO:0007669"/>
    <property type="project" value="UniProtKB-KW"/>
</dbReference>
<dbReference type="InterPro" id="IPR046350">
    <property type="entry name" value="Cystatin_sf"/>
</dbReference>
<organism evidence="9 10">
    <name type="scientific">Octodon degus</name>
    <name type="common">Degu</name>
    <name type="synonym">Sciurus degus</name>
    <dbReference type="NCBI Taxonomy" id="10160"/>
    <lineage>
        <taxon>Eukaryota</taxon>
        <taxon>Metazoa</taxon>
        <taxon>Chordata</taxon>
        <taxon>Craniata</taxon>
        <taxon>Vertebrata</taxon>
        <taxon>Euteleostomi</taxon>
        <taxon>Mammalia</taxon>
        <taxon>Eutheria</taxon>
        <taxon>Euarchontoglires</taxon>
        <taxon>Glires</taxon>
        <taxon>Rodentia</taxon>
        <taxon>Hystricomorpha</taxon>
        <taxon>Octodontidae</taxon>
        <taxon>Octodon</taxon>
    </lineage>
</organism>
<dbReference type="Gene3D" id="3.10.450.10">
    <property type="match status" value="1"/>
</dbReference>
<evidence type="ECO:0000259" key="8">
    <source>
        <dbReference type="Pfam" id="PF00031"/>
    </source>
</evidence>
<reference evidence="10" key="1">
    <citation type="submission" date="2025-08" db="UniProtKB">
        <authorList>
            <consortium name="RefSeq"/>
        </authorList>
    </citation>
    <scope>IDENTIFICATION</scope>
</reference>
<gene>
    <name evidence="10" type="primary">LOC105742782</name>
</gene>
<dbReference type="GO" id="GO:0005615">
    <property type="term" value="C:extracellular space"/>
    <property type="evidence" value="ECO:0007669"/>
    <property type="project" value="TreeGrafter"/>
</dbReference>
<feature type="chain" id="PRO_5027784555" evidence="7">
    <location>
        <begin position="29"/>
        <end position="150"/>
    </location>
</feature>
<evidence type="ECO:0000256" key="3">
    <source>
        <dbReference type="ARBA" id="ARBA00022525"/>
    </source>
</evidence>
<evidence type="ECO:0000256" key="7">
    <source>
        <dbReference type="SAM" id="SignalP"/>
    </source>
</evidence>
<evidence type="ECO:0000256" key="6">
    <source>
        <dbReference type="ARBA" id="ARBA00022729"/>
    </source>
</evidence>
<keyword evidence="9" id="KW-1185">Reference proteome</keyword>
<sequence>MLCPPGWRALPWATLLLLLSLQPQVSYTWCSEEDLRSDQQQGSNPELSAAVRLALAMFNQQSKEENVYRLERILNFQLKTVESPGRVLSTQLLLRRTVCRKSERNTDSCPFYPSLEPRSTFNCSFTIRSQHQEAQLSILRKTCSIVHPSQ</sequence>
<evidence type="ECO:0000313" key="9">
    <source>
        <dbReference type="Proteomes" id="UP000515203"/>
    </source>
</evidence>
<name>A0A6P3VBK6_OCTDE</name>
<comment type="subcellular location">
    <subcellularLocation>
        <location evidence="1">Secreted</location>
    </subcellularLocation>
</comment>
<accession>A0A6P3VBK6</accession>
<evidence type="ECO:0000256" key="4">
    <source>
        <dbReference type="ARBA" id="ARBA00022690"/>
    </source>
</evidence>